<dbReference type="AlphaFoldDB" id="A0A6A2XHB6"/>
<feature type="compositionally biased region" description="Polar residues" evidence="1">
    <location>
        <begin position="183"/>
        <end position="197"/>
    </location>
</feature>
<comment type="caution">
    <text evidence="2">The sequence shown here is derived from an EMBL/GenBank/DDBJ whole genome shotgun (WGS) entry which is preliminary data.</text>
</comment>
<protein>
    <submittedName>
        <fullName evidence="2">Phytochrome interacting factor 3, putative isoform 2</fullName>
    </submittedName>
</protein>
<dbReference type="PANTHER" id="PTHR46807:SF1">
    <property type="entry name" value="TRANSCRIPTION FACTOR PIF3"/>
    <property type="match status" value="1"/>
</dbReference>
<feature type="region of interest" description="Disordered" evidence="1">
    <location>
        <begin position="155"/>
        <end position="209"/>
    </location>
</feature>
<keyword evidence="3" id="KW-1185">Reference proteome</keyword>
<evidence type="ECO:0000313" key="2">
    <source>
        <dbReference type="EMBL" id="KAE8675471.1"/>
    </source>
</evidence>
<name>A0A6A2XHB6_HIBSY</name>
<proteinExistence type="predicted"/>
<sequence>MPLYELYRMARGKLDSSQDKNPSSSTDLSSVAENDIVELVWESGQVSMQGQSSRARKMIPCSDKDIGNGGSFTRMGKFGVVDSVLSDVPMSVPTHGADDEVVPWLKYPEVQSLHDECSGLLAELSGLASNAIPTNSNLASFDRRRQSVRDSFTVSPNDALDFEQGKPSKVPKPAGDEARPRCGTSQPSQPRQVTSPYFRSRNSESIGNNLSHTFTNRAICRDSMGAQPSDDLCLA</sequence>
<reference evidence="2" key="1">
    <citation type="submission" date="2019-09" db="EMBL/GenBank/DDBJ databases">
        <title>Draft genome information of white flower Hibiscus syriacus.</title>
        <authorList>
            <person name="Kim Y.-M."/>
        </authorList>
    </citation>
    <scope>NUCLEOTIDE SEQUENCE [LARGE SCALE GENOMIC DNA]</scope>
    <source>
        <strain evidence="2">YM2019G1</strain>
    </source>
</reference>
<gene>
    <name evidence="2" type="ORF">F3Y22_tig00111671pilonHSYRG00278</name>
</gene>
<evidence type="ECO:0000313" key="3">
    <source>
        <dbReference type="Proteomes" id="UP000436088"/>
    </source>
</evidence>
<dbReference type="GO" id="GO:0003700">
    <property type="term" value="F:DNA-binding transcription factor activity"/>
    <property type="evidence" value="ECO:0007669"/>
    <property type="project" value="InterPro"/>
</dbReference>
<dbReference type="EMBL" id="VEPZ02001401">
    <property type="protein sequence ID" value="KAE8675471.1"/>
    <property type="molecule type" value="Genomic_DNA"/>
</dbReference>
<dbReference type="PANTHER" id="PTHR46807">
    <property type="entry name" value="TRANSCRIPTION FACTOR PIF3"/>
    <property type="match status" value="1"/>
</dbReference>
<evidence type="ECO:0000256" key="1">
    <source>
        <dbReference type="SAM" id="MobiDB-lite"/>
    </source>
</evidence>
<accession>A0A6A2XHB6</accession>
<dbReference type="Proteomes" id="UP000436088">
    <property type="component" value="Unassembled WGS sequence"/>
</dbReference>
<organism evidence="2 3">
    <name type="scientific">Hibiscus syriacus</name>
    <name type="common">Rose of Sharon</name>
    <dbReference type="NCBI Taxonomy" id="106335"/>
    <lineage>
        <taxon>Eukaryota</taxon>
        <taxon>Viridiplantae</taxon>
        <taxon>Streptophyta</taxon>
        <taxon>Embryophyta</taxon>
        <taxon>Tracheophyta</taxon>
        <taxon>Spermatophyta</taxon>
        <taxon>Magnoliopsida</taxon>
        <taxon>eudicotyledons</taxon>
        <taxon>Gunneridae</taxon>
        <taxon>Pentapetalae</taxon>
        <taxon>rosids</taxon>
        <taxon>malvids</taxon>
        <taxon>Malvales</taxon>
        <taxon>Malvaceae</taxon>
        <taxon>Malvoideae</taxon>
        <taxon>Hibiscus</taxon>
    </lineage>
</organism>
<dbReference type="InterPro" id="IPR044273">
    <property type="entry name" value="PIF3-like"/>
</dbReference>